<organism evidence="2 3">
    <name type="scientific">Algimonas porphyrae</name>
    <dbReference type="NCBI Taxonomy" id="1128113"/>
    <lineage>
        <taxon>Bacteria</taxon>
        <taxon>Pseudomonadati</taxon>
        <taxon>Pseudomonadota</taxon>
        <taxon>Alphaproteobacteria</taxon>
        <taxon>Maricaulales</taxon>
        <taxon>Robiginitomaculaceae</taxon>
        <taxon>Algimonas</taxon>
    </lineage>
</organism>
<reference evidence="2" key="2">
    <citation type="submission" date="2023-01" db="EMBL/GenBank/DDBJ databases">
        <title>Draft genome sequence of Algimonas porphyrae strain NBRC 108216.</title>
        <authorList>
            <person name="Sun Q."/>
            <person name="Mori K."/>
        </authorList>
    </citation>
    <scope>NUCLEOTIDE SEQUENCE</scope>
    <source>
        <strain evidence="2">NBRC 108216</strain>
    </source>
</reference>
<dbReference type="Gene3D" id="2.130.10.130">
    <property type="entry name" value="Integrin alpha, N-terminal"/>
    <property type="match status" value="2"/>
</dbReference>
<reference evidence="2" key="1">
    <citation type="journal article" date="2014" name="Int. J. Syst. Evol. Microbiol.">
        <title>Complete genome of a new Firmicutes species belonging to the dominant human colonic microbiota ('Ruminococcus bicirculans') reveals two chromosomes and a selective capacity to utilize plant glucans.</title>
        <authorList>
            <consortium name="NISC Comparative Sequencing Program"/>
            <person name="Wegmann U."/>
            <person name="Louis P."/>
            <person name="Goesmann A."/>
            <person name="Henrissat B."/>
            <person name="Duncan S.H."/>
            <person name="Flint H.J."/>
        </authorList>
    </citation>
    <scope>NUCLEOTIDE SEQUENCE</scope>
    <source>
        <strain evidence="2">NBRC 108216</strain>
    </source>
</reference>
<feature type="domain" description="DUF4214" evidence="1">
    <location>
        <begin position="1013"/>
        <end position="1079"/>
    </location>
</feature>
<dbReference type="InterPro" id="IPR001343">
    <property type="entry name" value="Hemolysn_Ca-bd"/>
</dbReference>
<gene>
    <name evidence="2" type="ORF">GCM10007854_16170</name>
</gene>
<comment type="caution">
    <text evidence="2">The sequence shown here is derived from an EMBL/GenBank/DDBJ whole genome shotgun (WGS) entry which is preliminary data.</text>
</comment>
<feature type="domain" description="DUF4214" evidence="1">
    <location>
        <begin position="1136"/>
        <end position="1205"/>
    </location>
</feature>
<proteinExistence type="predicted"/>
<evidence type="ECO:0000259" key="1">
    <source>
        <dbReference type="Pfam" id="PF13946"/>
    </source>
</evidence>
<dbReference type="EMBL" id="BSNJ01000003">
    <property type="protein sequence ID" value="GLQ20662.1"/>
    <property type="molecule type" value="Genomic_DNA"/>
</dbReference>
<dbReference type="Pfam" id="PF13946">
    <property type="entry name" value="DUF4214"/>
    <property type="match status" value="2"/>
</dbReference>
<accession>A0ABQ5V343</accession>
<dbReference type="PRINTS" id="PR00313">
    <property type="entry name" value="CABNDNGRPT"/>
</dbReference>
<dbReference type="Pfam" id="PF00353">
    <property type="entry name" value="HemolysinCabind"/>
    <property type="match status" value="2"/>
</dbReference>
<dbReference type="PANTHER" id="PTHR13412">
    <property type="entry name" value="T-CELL IMMUNOMODULATORY PROTEIN HOMOLOG"/>
    <property type="match status" value="1"/>
</dbReference>
<dbReference type="SUPFAM" id="SSF51120">
    <property type="entry name" value="beta-Roll"/>
    <property type="match status" value="1"/>
</dbReference>
<keyword evidence="3" id="KW-1185">Reference proteome</keyword>
<dbReference type="InterPro" id="IPR024881">
    <property type="entry name" value="Tip"/>
</dbReference>
<dbReference type="PANTHER" id="PTHR13412:SF0">
    <property type="entry name" value="T-CELL IMMUNOMODULATORY PROTEIN"/>
    <property type="match status" value="1"/>
</dbReference>
<evidence type="ECO:0000313" key="3">
    <source>
        <dbReference type="Proteomes" id="UP001161390"/>
    </source>
</evidence>
<dbReference type="Gene3D" id="2.150.10.10">
    <property type="entry name" value="Serralysin-like metalloprotease, C-terminal"/>
    <property type="match status" value="2"/>
</dbReference>
<dbReference type="PROSITE" id="PS00330">
    <property type="entry name" value="HEMOLYSIN_CALCIUM"/>
    <property type="match status" value="2"/>
</dbReference>
<name>A0ABQ5V343_9PROT</name>
<dbReference type="RefSeq" id="WP_284371412.1">
    <property type="nucleotide sequence ID" value="NZ_BSNJ01000003.1"/>
</dbReference>
<dbReference type="SUPFAM" id="SSF69318">
    <property type="entry name" value="Integrin alpha N-terminal domain"/>
    <property type="match status" value="2"/>
</dbReference>
<dbReference type="Proteomes" id="UP001161390">
    <property type="component" value="Unassembled WGS sequence"/>
</dbReference>
<dbReference type="InterPro" id="IPR038255">
    <property type="entry name" value="PBS_linker_sf"/>
</dbReference>
<sequence length="1363" mass="142934">MRRIDTPNDIDFTDGLSGLSLAPQAKTDATTVLQADGPVTLSNTGPGLAATGDVGLVGAVGDAGGNFGEITVLEDGGYVVTWVNGFDFFLSGFQINSIAARIFNADGTPRTNAFRVNDDNAFSYADPEVISLTDGGFAVAWSALNPEGGDQLDTYVQTFDADGTARGNQTLVASTTEDDQQIPTMARTDVGFIIVWVDERSDDFFDADIYGRYFNNDGRATSEDFLIASTDSDLFQPEVIITADCQVVVVTDTNTYSFEGDGSSNPLITRTAIPEHSDGDEVDAALIGNSGYVYVSTWEGVLTAFVSANGSTGPFTAVTIADNGSETRYQPAITAVEGGFVVAWQQENQDNQTFDIYVQLFDIQGNAQGEPALVHASTDGQQSEPWISQMADGSIVVGWTSDQPVDGAAPSDLYTQTYTLPDGFGIADDGRSLGGDCGGSGVPLPTGLERALSSGQVGSITIDGNSTLFTDTRSSGVGDPVVQVRDLNGDGFDDIYVIDTGAFPGPSYIFFGSENGIGQRSEAQADARIAFADGSTVNATLSLAGDINGDGVGDVIVYTGNVDEIAVIFGGTTDFSQPINVSTLDGTNGFRILGNNNDVPIFFGDVNGDGIDDLNITGGGDQTIIFGSRDGFAAVIDPDDASTFNGVSYTPANGISASLRAAEDINGDGFLDLIYNGGDENDTTINNEWVVYFGTESGVVFPEFTEGFFDPAADVGLGLRSNQPLAASSIAGATLLDFNGDGITDYAALVGGVVRMFYGDSEILTQSPSEGSVFLGNTDVNIEYTDRTTAGQGPGLLAIDFNGDGYDDLVTGINRATGSPEGDSLLVIYGGEGLTGDLTAGDQAATFVYDFGEDVFFAAGGGGGGVFAVGDVNGDGLEDVGIRSFGFGTGTDEDILIFYGQERTSRYDGTAGDDVRTGNSWVDFMLGLNGNDTLDGAGGNDNIFGGFGRDIVIGGAGNDVLVGDIDVGLSDIEGIIYRAFVAVFGRDPDLAGFDIYLQGILIGNLTVADMLAEFIGSAEFQATYGNLTNTQFLEQLYQNVLGRAGDPAGLQAYLDALEAGSLTRAEIVIEFINSAEFIDLISLDAFAFATNVIVSPTQAALYRLYQAVFDRDPDAAGFELYSNGLDINTVELAAIAAEFVASAEFTATYGSLDNQAFIELLYQNVFNRDADAAGLQNYLNALESGALSRAEVVLDLAMSNEFRTLTEAAAEAFVDAYNNVLGDTLDGGLGDDALFGGRGIDTFIFDLVNGGNDRIADFEIGVDVIDGLDGLTFEEIMAAATQVGADVLFDFAAGITLTLSNVDLDDLTRDDFGLAASAQKAIDDRAVVSELPVDAVPVEELAQLSKQDVDMFVLDELIDFGLF</sequence>
<dbReference type="InterPro" id="IPR028994">
    <property type="entry name" value="Integrin_alpha_N"/>
</dbReference>
<dbReference type="Gene3D" id="1.10.3130.20">
    <property type="entry name" value="Phycobilisome linker domain"/>
    <property type="match status" value="2"/>
</dbReference>
<dbReference type="InterPro" id="IPR025282">
    <property type="entry name" value="DUF4214"/>
</dbReference>
<protein>
    <recommendedName>
        <fullName evidence="1">DUF4214 domain-containing protein</fullName>
    </recommendedName>
</protein>
<dbReference type="InterPro" id="IPR018511">
    <property type="entry name" value="Hemolysin-typ_Ca-bd_CS"/>
</dbReference>
<evidence type="ECO:0000313" key="2">
    <source>
        <dbReference type="EMBL" id="GLQ20662.1"/>
    </source>
</evidence>
<dbReference type="InterPro" id="IPR011049">
    <property type="entry name" value="Serralysin-like_metalloprot_C"/>
</dbReference>